<dbReference type="InterPro" id="IPR000270">
    <property type="entry name" value="PB1_dom"/>
</dbReference>
<dbReference type="Proteomes" id="UP000268093">
    <property type="component" value="Unassembled WGS sequence"/>
</dbReference>
<dbReference type="Gene3D" id="1.10.8.10">
    <property type="entry name" value="DNA helicase RuvA subunit, C-terminal domain"/>
    <property type="match status" value="1"/>
</dbReference>
<dbReference type="InterPro" id="IPR015940">
    <property type="entry name" value="UBA"/>
</dbReference>
<feature type="region of interest" description="Disordered" evidence="1">
    <location>
        <begin position="311"/>
        <end position="339"/>
    </location>
</feature>
<dbReference type="AlphaFoldDB" id="A0A433D1T1"/>
<dbReference type="Pfam" id="PF00564">
    <property type="entry name" value="PB1"/>
    <property type="match status" value="1"/>
</dbReference>
<gene>
    <name evidence="3" type="ORF">BC936DRAFT_148997</name>
</gene>
<evidence type="ECO:0000256" key="1">
    <source>
        <dbReference type="SAM" id="MobiDB-lite"/>
    </source>
</evidence>
<dbReference type="SUPFAM" id="SSF54277">
    <property type="entry name" value="CAD &amp; PB1 domains"/>
    <property type="match status" value="1"/>
</dbReference>
<feature type="compositionally biased region" description="Acidic residues" evidence="1">
    <location>
        <begin position="156"/>
        <end position="167"/>
    </location>
</feature>
<dbReference type="Gene3D" id="3.10.20.90">
    <property type="entry name" value="Phosphatidylinositol 3-kinase Catalytic Subunit, Chain A, domain 1"/>
    <property type="match status" value="1"/>
</dbReference>
<proteinExistence type="predicted"/>
<evidence type="ECO:0000313" key="4">
    <source>
        <dbReference type="Proteomes" id="UP000268093"/>
    </source>
</evidence>
<dbReference type="EMBL" id="RBNI01008322">
    <property type="protein sequence ID" value="RUP44799.1"/>
    <property type="molecule type" value="Genomic_DNA"/>
</dbReference>
<dbReference type="PROSITE" id="PS50030">
    <property type="entry name" value="UBA"/>
    <property type="match status" value="1"/>
</dbReference>
<keyword evidence="4" id="KW-1185">Reference proteome</keyword>
<evidence type="ECO:0000313" key="3">
    <source>
        <dbReference type="EMBL" id="RUP44799.1"/>
    </source>
</evidence>
<protein>
    <recommendedName>
        <fullName evidence="2">UBA domain-containing protein</fullName>
    </recommendedName>
</protein>
<accession>A0A433D1T1</accession>
<dbReference type="PANTHER" id="PTHR20930">
    <property type="entry name" value="OVARIAN CARCINOMA ANTIGEN CA125-RELATED"/>
    <property type="match status" value="1"/>
</dbReference>
<dbReference type="OrthoDB" id="1594986at2759"/>
<sequence length="392" mass="43727">MSASAIKVVYNSVARRIAVQPTTEWSELSQTFASLFGLPPSSSSAITLSYTDSDGDTITLDTTLEIHDTIAQGITKFRLNDGAGDWILEGAETPKTVESSRVFEPVVVEVKPVESSRAFEPVVVEELKASEESIPEPVEIVAPKPRVGRNYATTIETEEEEEEEEEESRPAYPSSRQEKGKWRAESPAESSRSASTASQPSATATATPRQSDEEVPPFVLVAQQLEKLCDQFRDVLNHNPQIVEAANDLMDQVTRNIPVDIDRFAAWLNARRDQDAQANNINPFSQPFPFAEFQHPLFQDGGFAPAHPLWGAQRPANPWEQKQQQRPANPWEQKQHQRSVDGDFGSKIAQLNAMGFVETYSNESFERLLKRYEGNVDRVVEVLIQRQTDATA</sequence>
<dbReference type="PANTHER" id="PTHR20930:SF0">
    <property type="entry name" value="PROTEIN ILRUN"/>
    <property type="match status" value="1"/>
</dbReference>
<reference evidence="3 4" key="1">
    <citation type="journal article" date="2018" name="New Phytol.">
        <title>Phylogenomics of Endogonaceae and evolution of mycorrhizas within Mucoromycota.</title>
        <authorList>
            <person name="Chang Y."/>
            <person name="Desiro A."/>
            <person name="Na H."/>
            <person name="Sandor L."/>
            <person name="Lipzen A."/>
            <person name="Clum A."/>
            <person name="Barry K."/>
            <person name="Grigoriev I.V."/>
            <person name="Martin F.M."/>
            <person name="Stajich J.E."/>
            <person name="Smith M.E."/>
            <person name="Bonito G."/>
            <person name="Spatafora J.W."/>
        </authorList>
    </citation>
    <scope>NUCLEOTIDE SEQUENCE [LARGE SCALE GENOMIC DNA]</scope>
    <source>
        <strain evidence="3 4">GMNB39</strain>
    </source>
</reference>
<evidence type="ECO:0000259" key="2">
    <source>
        <dbReference type="PROSITE" id="PS50030"/>
    </source>
</evidence>
<organism evidence="3 4">
    <name type="scientific">Jimgerdemannia flammicorona</name>
    <dbReference type="NCBI Taxonomy" id="994334"/>
    <lineage>
        <taxon>Eukaryota</taxon>
        <taxon>Fungi</taxon>
        <taxon>Fungi incertae sedis</taxon>
        <taxon>Mucoromycota</taxon>
        <taxon>Mucoromycotina</taxon>
        <taxon>Endogonomycetes</taxon>
        <taxon>Endogonales</taxon>
        <taxon>Endogonaceae</taxon>
        <taxon>Jimgerdemannia</taxon>
    </lineage>
</organism>
<feature type="region of interest" description="Disordered" evidence="1">
    <location>
        <begin position="155"/>
        <end position="214"/>
    </location>
</feature>
<name>A0A433D1T1_9FUNG</name>
<feature type="compositionally biased region" description="Low complexity" evidence="1">
    <location>
        <begin position="187"/>
        <end position="209"/>
    </location>
</feature>
<feature type="domain" description="UBA" evidence="2">
    <location>
        <begin position="339"/>
        <end position="386"/>
    </location>
</feature>
<feature type="compositionally biased region" description="Basic and acidic residues" evidence="1">
    <location>
        <begin position="176"/>
        <end position="186"/>
    </location>
</feature>
<dbReference type="SMART" id="SM00666">
    <property type="entry name" value="PB1"/>
    <property type="match status" value="1"/>
</dbReference>
<comment type="caution">
    <text evidence="3">The sequence shown here is derived from an EMBL/GenBank/DDBJ whole genome shotgun (WGS) entry which is preliminary data.</text>
</comment>